<keyword evidence="9" id="KW-1185">Reference proteome</keyword>
<name>A0A931BMG9_9HYPH</name>
<gene>
    <name evidence="8" type="ORF">I2H38_04345</name>
</gene>
<dbReference type="FunFam" id="3.40.605.10:FF:000026">
    <property type="entry name" value="Aldehyde dehydrogenase, putative"/>
    <property type="match status" value="1"/>
</dbReference>
<evidence type="ECO:0000313" key="9">
    <source>
        <dbReference type="Proteomes" id="UP000599312"/>
    </source>
</evidence>
<dbReference type="InterPro" id="IPR016161">
    <property type="entry name" value="Ald_DH/histidinol_DH"/>
</dbReference>
<feature type="domain" description="Aldehyde dehydrogenase" evidence="7">
    <location>
        <begin position="40"/>
        <end position="497"/>
    </location>
</feature>
<dbReference type="Pfam" id="PF00171">
    <property type="entry name" value="Aldedh"/>
    <property type="match status" value="1"/>
</dbReference>
<dbReference type="Proteomes" id="UP000599312">
    <property type="component" value="Unassembled WGS sequence"/>
</dbReference>
<comment type="similarity">
    <text evidence="1 6">Belongs to the aldehyde dehydrogenase family.</text>
</comment>
<dbReference type="AlphaFoldDB" id="A0A931BMG9"/>
<dbReference type="Gene3D" id="3.40.605.10">
    <property type="entry name" value="Aldehyde Dehydrogenase, Chain A, domain 1"/>
    <property type="match status" value="1"/>
</dbReference>
<proteinExistence type="inferred from homology"/>
<comment type="caution">
    <text evidence="8">The sequence shown here is derived from an EMBL/GenBank/DDBJ whole genome shotgun (WGS) entry which is preliminary data.</text>
</comment>
<evidence type="ECO:0000256" key="6">
    <source>
        <dbReference type="RuleBase" id="RU003345"/>
    </source>
</evidence>
<evidence type="ECO:0000256" key="3">
    <source>
        <dbReference type="ARBA" id="ARBA00023002"/>
    </source>
</evidence>
<dbReference type="Gene3D" id="3.40.309.10">
    <property type="entry name" value="Aldehyde Dehydrogenase, Chain A, domain 2"/>
    <property type="match status" value="1"/>
</dbReference>
<evidence type="ECO:0000259" key="7">
    <source>
        <dbReference type="Pfam" id="PF00171"/>
    </source>
</evidence>
<protein>
    <submittedName>
        <fullName evidence="8">Aldehyde dehydrogenase</fullName>
    </submittedName>
</protein>
<dbReference type="PROSITE" id="PS00070">
    <property type="entry name" value="ALDEHYDE_DEHYDR_CYS"/>
    <property type="match status" value="1"/>
</dbReference>
<dbReference type="InterPro" id="IPR016162">
    <property type="entry name" value="Ald_DH_N"/>
</dbReference>
<keyword evidence="4" id="KW-0558">Oxidation</keyword>
<dbReference type="FunFam" id="3.40.309.10:FF:000012">
    <property type="entry name" value="Betaine aldehyde dehydrogenase"/>
    <property type="match status" value="1"/>
</dbReference>
<accession>A0A931BMG9</accession>
<dbReference type="EMBL" id="JADQDO010000001">
    <property type="protein sequence ID" value="MBF9232603.1"/>
    <property type="molecule type" value="Genomic_DNA"/>
</dbReference>
<dbReference type="InterPro" id="IPR016160">
    <property type="entry name" value="Ald_DH_CS_CYS"/>
</dbReference>
<dbReference type="RefSeq" id="WP_196270549.1">
    <property type="nucleotide sequence ID" value="NZ_JADQDO010000001.1"/>
</dbReference>
<feature type="active site" evidence="5">
    <location>
        <position position="272"/>
    </location>
</feature>
<keyword evidence="2" id="KW-0630">Potassium</keyword>
<dbReference type="SUPFAM" id="SSF53720">
    <property type="entry name" value="ALDH-like"/>
    <property type="match status" value="1"/>
</dbReference>
<keyword evidence="3 6" id="KW-0560">Oxidoreductase</keyword>
<evidence type="ECO:0000256" key="5">
    <source>
        <dbReference type="PROSITE-ProRule" id="PRU10007"/>
    </source>
</evidence>
<evidence type="ECO:0000256" key="4">
    <source>
        <dbReference type="ARBA" id="ARBA00023097"/>
    </source>
</evidence>
<dbReference type="InterPro" id="IPR016163">
    <property type="entry name" value="Ald_DH_C"/>
</dbReference>
<reference evidence="8" key="1">
    <citation type="submission" date="2020-11" db="EMBL/GenBank/DDBJ databases">
        <authorList>
            <person name="Kim M.K."/>
        </authorList>
    </citation>
    <scope>NUCLEOTIDE SEQUENCE</scope>
    <source>
        <strain evidence="8">BT350</strain>
    </source>
</reference>
<dbReference type="FunFam" id="3.40.605.10:FF:000001">
    <property type="entry name" value="Aldehyde dehydrogenase 1"/>
    <property type="match status" value="1"/>
</dbReference>
<evidence type="ECO:0000256" key="1">
    <source>
        <dbReference type="ARBA" id="ARBA00009986"/>
    </source>
</evidence>
<evidence type="ECO:0000313" key="8">
    <source>
        <dbReference type="EMBL" id="MBF9232603.1"/>
    </source>
</evidence>
<organism evidence="8 9">
    <name type="scientific">Microvirga alba</name>
    <dbReference type="NCBI Taxonomy" id="2791025"/>
    <lineage>
        <taxon>Bacteria</taxon>
        <taxon>Pseudomonadati</taxon>
        <taxon>Pseudomonadota</taxon>
        <taxon>Alphaproteobacteria</taxon>
        <taxon>Hyphomicrobiales</taxon>
        <taxon>Methylobacteriaceae</taxon>
        <taxon>Microvirga</taxon>
    </lineage>
</organism>
<dbReference type="PROSITE" id="PS00687">
    <property type="entry name" value="ALDEHYDE_DEHYDR_GLU"/>
    <property type="match status" value="1"/>
</dbReference>
<dbReference type="GO" id="GO:0004030">
    <property type="term" value="F:aldehyde dehydrogenase [NAD(P)+] activity"/>
    <property type="evidence" value="ECO:0007669"/>
    <property type="project" value="UniProtKB-ARBA"/>
</dbReference>
<dbReference type="CDD" id="cd07112">
    <property type="entry name" value="ALDH_GABALDH-PuuC"/>
    <property type="match status" value="1"/>
</dbReference>
<dbReference type="InterPro" id="IPR029510">
    <property type="entry name" value="Ald_DH_CS_GLU"/>
</dbReference>
<dbReference type="InterPro" id="IPR015590">
    <property type="entry name" value="Aldehyde_DH_dom"/>
</dbReference>
<dbReference type="PANTHER" id="PTHR11699">
    <property type="entry name" value="ALDEHYDE DEHYDROGENASE-RELATED"/>
    <property type="match status" value="1"/>
</dbReference>
<sequence>MAHDQPSKIDWRTRAERVISASIEGRAFIDGRYRGAVSGEIFSAVSPVDGRVLAEVAACDAADVDLAVVAARRAFEDGRWSRLSPARRKEALLAFAQLILDNRDELALLETLDMGKPISDSLAIDVSATARCFKWFAEAIDKVYGEVAPTADDVRATITREPLGVVAAVVPWNFPMIMAAWKLAPALATGNSVILKPAEQSSLTALRLAALAQEAGLPNGVFNVVPGAGASAGRAVGLHPDIDGVFFTGSTEVGKYFLQYSGQSNLKKIGLECGGKSAHIILDDCGSLDVAADTAAGAIFFNQGEMCTAGSRLIVHEAVKDRVLDRVVSQMDGYRPGDPLNPDTRMGALVDEAHTEKVLGYIKIGQAEGAKLVRGGGRARQDSGGCYVEPTVFDDVRNSMRIAREEIFGPVLSVIKVKSAEEAVAVANDSIYGLAAAVWSDNVNIIHRVARSLRAGVVYMNCYDADDITVPFGGYKQSGIGRDKSLHAFDKYTELKTCWMQLRG</sequence>
<evidence type="ECO:0000256" key="2">
    <source>
        <dbReference type="ARBA" id="ARBA00022958"/>
    </source>
</evidence>